<evidence type="ECO:0000313" key="3">
    <source>
        <dbReference type="Proteomes" id="UP000077315"/>
    </source>
</evidence>
<gene>
    <name evidence="2" type="ORF">PHYBLDRAFT_59675</name>
</gene>
<keyword evidence="3" id="KW-1185">Reference proteome</keyword>
<protein>
    <submittedName>
        <fullName evidence="2">Uncharacterized protein</fullName>
    </submittedName>
</protein>
<dbReference type="RefSeq" id="XP_018294182.1">
    <property type="nucleotide sequence ID" value="XM_018440541.1"/>
</dbReference>
<dbReference type="AlphaFoldDB" id="A0A162UGW9"/>
<dbReference type="Proteomes" id="UP000077315">
    <property type="component" value="Unassembled WGS sequence"/>
</dbReference>
<dbReference type="VEuPathDB" id="FungiDB:PHYBLDRAFT_59675"/>
<organism evidence="2 3">
    <name type="scientific">Phycomyces blakesleeanus (strain ATCC 8743b / DSM 1359 / FGSC 10004 / NBRC 33097 / NRRL 1555)</name>
    <dbReference type="NCBI Taxonomy" id="763407"/>
    <lineage>
        <taxon>Eukaryota</taxon>
        <taxon>Fungi</taxon>
        <taxon>Fungi incertae sedis</taxon>
        <taxon>Mucoromycota</taxon>
        <taxon>Mucoromycotina</taxon>
        <taxon>Mucoromycetes</taxon>
        <taxon>Mucorales</taxon>
        <taxon>Phycomycetaceae</taxon>
        <taxon>Phycomyces</taxon>
    </lineage>
</organism>
<evidence type="ECO:0000313" key="2">
    <source>
        <dbReference type="EMBL" id="OAD76142.1"/>
    </source>
</evidence>
<dbReference type="GeneID" id="29001447"/>
<reference evidence="3" key="1">
    <citation type="submission" date="2015-06" db="EMBL/GenBank/DDBJ databases">
        <title>Expansion of signal transduction pathways in fungi by whole-genome duplication.</title>
        <authorList>
            <consortium name="DOE Joint Genome Institute"/>
            <person name="Corrochano L.M."/>
            <person name="Kuo A."/>
            <person name="Marcet-Houben M."/>
            <person name="Polaino S."/>
            <person name="Salamov A."/>
            <person name="Villalobos J.M."/>
            <person name="Alvarez M.I."/>
            <person name="Avalos J."/>
            <person name="Benito E.P."/>
            <person name="Benoit I."/>
            <person name="Burger G."/>
            <person name="Camino L.P."/>
            <person name="Canovas D."/>
            <person name="Cerda-Olmedo E."/>
            <person name="Cheng J.-F."/>
            <person name="Dominguez A."/>
            <person name="Elias M."/>
            <person name="Eslava A.P."/>
            <person name="Glaser F."/>
            <person name="Grimwood J."/>
            <person name="Gutierrez G."/>
            <person name="Heitman J."/>
            <person name="Henrissat B."/>
            <person name="Iturriaga E.A."/>
            <person name="Lang B.F."/>
            <person name="Lavin J.L."/>
            <person name="Lee S."/>
            <person name="Li W."/>
            <person name="Lindquist E."/>
            <person name="Lopez-Garcia S."/>
            <person name="Luque E.M."/>
            <person name="Marcos A.T."/>
            <person name="Martin J."/>
            <person name="McCluskey K."/>
            <person name="Medina H.R."/>
            <person name="Miralles-Duran A."/>
            <person name="Miyazaki A."/>
            <person name="Munoz-Torres E."/>
            <person name="Oguiza J.A."/>
            <person name="Ohm R."/>
            <person name="Olmedo M."/>
            <person name="Orejas M."/>
            <person name="Ortiz-Castellanos L."/>
            <person name="Pisabarro A.G."/>
            <person name="Rodriguez-Romero J."/>
            <person name="Ruiz-Herrera J."/>
            <person name="Ruiz-Vazquez R."/>
            <person name="Sanz C."/>
            <person name="Schackwitz W."/>
            <person name="Schmutz J."/>
            <person name="Shahriari M."/>
            <person name="Shelest E."/>
            <person name="Silva-Franco F."/>
            <person name="Soanes D."/>
            <person name="Syed K."/>
            <person name="Tagua V.G."/>
            <person name="Talbot N.J."/>
            <person name="Thon M."/>
            <person name="De vries R.P."/>
            <person name="Wiebenga A."/>
            <person name="Yadav J.S."/>
            <person name="Braun E.L."/>
            <person name="Baker S."/>
            <person name="Garre V."/>
            <person name="Horwitz B."/>
            <person name="Torres-Martinez S."/>
            <person name="Idnurm A."/>
            <person name="Herrera-Estrella A."/>
            <person name="Gabaldon T."/>
            <person name="Grigoriev I.V."/>
        </authorList>
    </citation>
    <scope>NUCLEOTIDE SEQUENCE [LARGE SCALE GENOMIC DNA]</scope>
    <source>
        <strain evidence="3">NRRL 1555(-)</strain>
    </source>
</reference>
<proteinExistence type="predicted"/>
<dbReference type="InParanoid" id="A0A162UGW9"/>
<evidence type="ECO:0000256" key="1">
    <source>
        <dbReference type="SAM" id="MobiDB-lite"/>
    </source>
</evidence>
<accession>A0A162UGW9</accession>
<dbReference type="EMBL" id="KV440976">
    <property type="protein sequence ID" value="OAD76142.1"/>
    <property type="molecule type" value="Genomic_DNA"/>
</dbReference>
<dbReference type="OrthoDB" id="376826at2759"/>
<feature type="compositionally biased region" description="Basic and acidic residues" evidence="1">
    <location>
        <begin position="13"/>
        <end position="22"/>
    </location>
</feature>
<sequence>MRYQDYSSEDEYKETHLSRDSKIPWSPQDSVSKRREEECVVENKPTRTSSFLARFGSIPIIKDSLNTTLGVVNKYSLGRMALIQAEKTVSTMCSRADWPLNSTWEHINEFGHSLLDDIEQAFPLVNAPTQDLVESFESLEIKERVLDTFDTIQTLLIPQQQLDSLLGTVETTIDHYLPEKEPNHQASDEPRLVRIQHMVTTILPRLEQRVCEPGLTLFLPLLSVKNGLYNYASDIFKAPYMQVVLTTVQGESTALRQEIERSDVSLLEKGRNLVLLTQTRIMIPLLNQSADYLQERVELYRLAVQHRKREMWIELLNRMGHFEPTCTPVQ</sequence>
<name>A0A162UGW9_PHYB8</name>
<feature type="region of interest" description="Disordered" evidence="1">
    <location>
        <begin position="1"/>
        <end position="38"/>
    </location>
</feature>